<dbReference type="GO" id="GO:0005634">
    <property type="term" value="C:nucleus"/>
    <property type="evidence" value="ECO:0007669"/>
    <property type="project" value="TreeGrafter"/>
</dbReference>
<evidence type="ECO:0000259" key="4">
    <source>
        <dbReference type="PROSITE" id="PS51294"/>
    </source>
</evidence>
<dbReference type="PROSITE" id="PS51294">
    <property type="entry name" value="HTH_MYB"/>
    <property type="match status" value="2"/>
</dbReference>
<feature type="domain" description="Myb-like" evidence="3">
    <location>
        <begin position="58"/>
        <end position="108"/>
    </location>
</feature>
<proteinExistence type="predicted"/>
<name>A0A1R2BMR0_9CILI</name>
<dbReference type="Pfam" id="PF13921">
    <property type="entry name" value="Myb_DNA-bind_6"/>
    <property type="match status" value="1"/>
</dbReference>
<protein>
    <recommendedName>
        <fullName evidence="7">Myb-like DNA-binding domain containing protein</fullName>
    </recommendedName>
</protein>
<sequence>MASSKFSWTPSEDQALIELVNSNGEKKWCKIANLINDQFINSEKTGKQCRERWHNHLNPDLNKESFTLADEIKVFNLQKQFGNRWSEIASHFPGRNDNFIKNCFYSAIRRNLRKFNKKKVPSKQLKGTISSLLRNPHTRKILMCFPEHENPEIEKPKPEAKNISPVVIEKPKIKEKIVKKDSKEALIKTEPLAPVKIPPRLEKIHRPNPLNMSMFKGIDDITPMLTANMSFGLIPDDYDTVPELGSRNSSIELCRNDSIKTDASTNYKYILPDYSPSNTFQHYFSPRNSK</sequence>
<organism evidence="5 6">
    <name type="scientific">Stentor coeruleus</name>
    <dbReference type="NCBI Taxonomy" id="5963"/>
    <lineage>
        <taxon>Eukaryota</taxon>
        <taxon>Sar</taxon>
        <taxon>Alveolata</taxon>
        <taxon>Ciliophora</taxon>
        <taxon>Postciliodesmatophora</taxon>
        <taxon>Heterotrichea</taxon>
        <taxon>Heterotrichida</taxon>
        <taxon>Stentoridae</taxon>
        <taxon>Stentor</taxon>
    </lineage>
</organism>
<dbReference type="SUPFAM" id="SSF46689">
    <property type="entry name" value="Homeodomain-like"/>
    <property type="match status" value="1"/>
</dbReference>
<dbReference type="Gene3D" id="1.10.10.60">
    <property type="entry name" value="Homeodomain-like"/>
    <property type="match status" value="2"/>
</dbReference>
<dbReference type="PANTHER" id="PTHR45614">
    <property type="entry name" value="MYB PROTEIN-RELATED"/>
    <property type="match status" value="1"/>
</dbReference>
<dbReference type="InterPro" id="IPR017930">
    <property type="entry name" value="Myb_dom"/>
</dbReference>
<reference evidence="5 6" key="1">
    <citation type="submission" date="2016-11" db="EMBL/GenBank/DDBJ databases">
        <title>The macronuclear genome of Stentor coeruleus: a giant cell with tiny introns.</title>
        <authorList>
            <person name="Slabodnick M."/>
            <person name="Ruby J.G."/>
            <person name="Reiff S.B."/>
            <person name="Swart E.C."/>
            <person name="Gosai S."/>
            <person name="Prabakaran S."/>
            <person name="Witkowska E."/>
            <person name="Larue G.E."/>
            <person name="Fisher S."/>
            <person name="Freeman R.M."/>
            <person name="Gunawardena J."/>
            <person name="Chu W."/>
            <person name="Stover N.A."/>
            <person name="Gregory B.D."/>
            <person name="Nowacki M."/>
            <person name="Derisi J."/>
            <person name="Roy S.W."/>
            <person name="Marshall W.F."/>
            <person name="Sood P."/>
        </authorList>
    </citation>
    <scope>NUCLEOTIDE SEQUENCE [LARGE SCALE GENOMIC DNA]</scope>
    <source>
        <strain evidence="5">WM001</strain>
    </source>
</reference>
<dbReference type="PANTHER" id="PTHR45614:SF274">
    <property type="entry name" value="MYB-LIKE DNA-BINDING PROTEIN"/>
    <property type="match status" value="1"/>
</dbReference>
<keyword evidence="2" id="KW-0238">DNA-binding</keyword>
<dbReference type="CDD" id="cd00167">
    <property type="entry name" value="SANT"/>
    <property type="match status" value="2"/>
</dbReference>
<dbReference type="FunFam" id="1.10.10.60:FF:000010">
    <property type="entry name" value="Transcriptional activator Myb isoform A"/>
    <property type="match status" value="1"/>
</dbReference>
<dbReference type="GO" id="GO:0000978">
    <property type="term" value="F:RNA polymerase II cis-regulatory region sequence-specific DNA binding"/>
    <property type="evidence" value="ECO:0007669"/>
    <property type="project" value="TreeGrafter"/>
</dbReference>
<evidence type="ECO:0008006" key="7">
    <source>
        <dbReference type="Google" id="ProtNLM"/>
    </source>
</evidence>
<dbReference type="SMART" id="SM00717">
    <property type="entry name" value="SANT"/>
    <property type="match status" value="2"/>
</dbReference>
<dbReference type="AlphaFoldDB" id="A0A1R2BMR0"/>
<accession>A0A1R2BMR0</accession>
<dbReference type="EMBL" id="MPUH01000541">
    <property type="protein sequence ID" value="OMJ78071.1"/>
    <property type="molecule type" value="Genomic_DNA"/>
</dbReference>
<comment type="caution">
    <text evidence="5">The sequence shown here is derived from an EMBL/GenBank/DDBJ whole genome shotgun (WGS) entry which is preliminary data.</text>
</comment>
<gene>
    <name evidence="5" type="ORF">SteCoe_22227</name>
</gene>
<dbReference type="InterPro" id="IPR009057">
    <property type="entry name" value="Homeodomain-like_sf"/>
</dbReference>
<evidence type="ECO:0000313" key="6">
    <source>
        <dbReference type="Proteomes" id="UP000187209"/>
    </source>
</evidence>
<feature type="domain" description="HTH myb-type" evidence="4">
    <location>
        <begin position="1"/>
        <end position="61"/>
    </location>
</feature>
<dbReference type="InterPro" id="IPR001005">
    <property type="entry name" value="SANT/Myb"/>
</dbReference>
<feature type="domain" description="HTH myb-type" evidence="4">
    <location>
        <begin position="62"/>
        <end position="112"/>
    </location>
</feature>
<evidence type="ECO:0000256" key="1">
    <source>
        <dbReference type="ARBA" id="ARBA00022737"/>
    </source>
</evidence>
<evidence type="ECO:0000313" key="5">
    <source>
        <dbReference type="EMBL" id="OMJ78071.1"/>
    </source>
</evidence>
<keyword evidence="6" id="KW-1185">Reference proteome</keyword>
<dbReference type="Proteomes" id="UP000187209">
    <property type="component" value="Unassembled WGS sequence"/>
</dbReference>
<dbReference type="GO" id="GO:0000981">
    <property type="term" value="F:DNA-binding transcription factor activity, RNA polymerase II-specific"/>
    <property type="evidence" value="ECO:0007669"/>
    <property type="project" value="TreeGrafter"/>
</dbReference>
<evidence type="ECO:0000259" key="3">
    <source>
        <dbReference type="PROSITE" id="PS50090"/>
    </source>
</evidence>
<evidence type="ECO:0000256" key="2">
    <source>
        <dbReference type="ARBA" id="ARBA00023125"/>
    </source>
</evidence>
<keyword evidence="1" id="KW-0677">Repeat</keyword>
<dbReference type="PROSITE" id="PS50090">
    <property type="entry name" value="MYB_LIKE"/>
    <property type="match status" value="2"/>
</dbReference>
<feature type="domain" description="Myb-like" evidence="3">
    <location>
        <begin position="1"/>
        <end position="57"/>
    </location>
</feature>
<dbReference type="OrthoDB" id="2143914at2759"/>
<dbReference type="InterPro" id="IPR050560">
    <property type="entry name" value="MYB_TF"/>
</dbReference>